<keyword evidence="3" id="KW-1185">Reference proteome</keyword>
<feature type="domain" description="Knr4/Smi1-like" evidence="1">
    <location>
        <begin position="3"/>
        <end position="148"/>
    </location>
</feature>
<sequence>MNICEIELRLGHSLPNSYKNLLDSIEDYAYISFNEYPLDFPNDEGASWFMWGVERLGKAVEMDCAGKELAYAQLKLHTALDRRLRNRDYVKSPQGEIALDRVASGFVIAEDNGDLLYLDFQDEGSVWRYMHDSGDVRRLDLNFNEWMSRATL</sequence>
<dbReference type="RefSeq" id="WP_284197314.1">
    <property type="nucleotide sequence ID" value="NZ_BSOG01000004.1"/>
</dbReference>
<dbReference type="Proteomes" id="UP001156706">
    <property type="component" value="Unassembled WGS sequence"/>
</dbReference>
<dbReference type="InterPro" id="IPR018958">
    <property type="entry name" value="Knr4/Smi1-like_dom"/>
</dbReference>
<dbReference type="SUPFAM" id="SSF160631">
    <property type="entry name" value="SMI1/KNR4-like"/>
    <property type="match status" value="1"/>
</dbReference>
<protein>
    <recommendedName>
        <fullName evidence="1">Knr4/Smi1-like domain-containing protein</fullName>
    </recommendedName>
</protein>
<proteinExistence type="predicted"/>
<dbReference type="EMBL" id="BSOG01000004">
    <property type="protein sequence ID" value="GLR14228.1"/>
    <property type="molecule type" value="Genomic_DNA"/>
</dbReference>
<reference evidence="3" key="1">
    <citation type="journal article" date="2019" name="Int. J. Syst. Evol. Microbiol.">
        <title>The Global Catalogue of Microorganisms (GCM) 10K type strain sequencing project: providing services to taxonomists for standard genome sequencing and annotation.</title>
        <authorList>
            <consortium name="The Broad Institute Genomics Platform"/>
            <consortium name="The Broad Institute Genome Sequencing Center for Infectious Disease"/>
            <person name="Wu L."/>
            <person name="Ma J."/>
        </authorList>
    </citation>
    <scope>NUCLEOTIDE SEQUENCE [LARGE SCALE GENOMIC DNA]</scope>
    <source>
        <strain evidence="3">NBRC 110044</strain>
    </source>
</reference>
<name>A0ABQ5YKM8_9NEIS</name>
<evidence type="ECO:0000259" key="1">
    <source>
        <dbReference type="Pfam" id="PF09346"/>
    </source>
</evidence>
<evidence type="ECO:0000313" key="2">
    <source>
        <dbReference type="EMBL" id="GLR14228.1"/>
    </source>
</evidence>
<gene>
    <name evidence="2" type="ORF">GCM10007907_30180</name>
</gene>
<dbReference type="InterPro" id="IPR037883">
    <property type="entry name" value="Knr4/Smi1-like_sf"/>
</dbReference>
<dbReference type="Gene3D" id="3.40.1580.10">
    <property type="entry name" value="SMI1/KNR4-like"/>
    <property type="match status" value="1"/>
</dbReference>
<dbReference type="Pfam" id="PF09346">
    <property type="entry name" value="SMI1_KNR4"/>
    <property type="match status" value="1"/>
</dbReference>
<organism evidence="2 3">
    <name type="scientific">Chitinimonas prasina</name>
    <dbReference type="NCBI Taxonomy" id="1434937"/>
    <lineage>
        <taxon>Bacteria</taxon>
        <taxon>Pseudomonadati</taxon>
        <taxon>Pseudomonadota</taxon>
        <taxon>Betaproteobacteria</taxon>
        <taxon>Neisseriales</taxon>
        <taxon>Chitinibacteraceae</taxon>
        <taxon>Chitinimonas</taxon>
    </lineage>
</organism>
<evidence type="ECO:0000313" key="3">
    <source>
        <dbReference type="Proteomes" id="UP001156706"/>
    </source>
</evidence>
<accession>A0ABQ5YKM8</accession>
<comment type="caution">
    <text evidence="2">The sequence shown here is derived from an EMBL/GenBank/DDBJ whole genome shotgun (WGS) entry which is preliminary data.</text>
</comment>